<protein>
    <submittedName>
        <fullName evidence="1">Uncharacterized protein</fullName>
    </submittedName>
</protein>
<proteinExistence type="predicted"/>
<comment type="caution">
    <text evidence="1">The sequence shown here is derived from an EMBL/GenBank/DDBJ whole genome shotgun (WGS) entry which is preliminary data.</text>
</comment>
<dbReference type="RefSeq" id="WP_377764264.1">
    <property type="nucleotide sequence ID" value="NZ_JBHRXY010000048.1"/>
</dbReference>
<accession>A0ABV7U9N7</accession>
<keyword evidence="2" id="KW-1185">Reference proteome</keyword>
<evidence type="ECO:0000313" key="2">
    <source>
        <dbReference type="Proteomes" id="UP001595539"/>
    </source>
</evidence>
<dbReference type="EMBL" id="JBHRXY010000048">
    <property type="protein sequence ID" value="MFC3631858.1"/>
    <property type="molecule type" value="Genomic_DNA"/>
</dbReference>
<dbReference type="Proteomes" id="UP001595539">
    <property type="component" value="Unassembled WGS sequence"/>
</dbReference>
<reference evidence="2" key="1">
    <citation type="journal article" date="2019" name="Int. J. Syst. Evol. Microbiol.">
        <title>The Global Catalogue of Microorganisms (GCM) 10K type strain sequencing project: providing services to taxonomists for standard genome sequencing and annotation.</title>
        <authorList>
            <consortium name="The Broad Institute Genomics Platform"/>
            <consortium name="The Broad Institute Genome Sequencing Center for Infectious Disease"/>
            <person name="Wu L."/>
            <person name="Ma J."/>
        </authorList>
    </citation>
    <scope>NUCLEOTIDE SEQUENCE [LARGE SCALE GENOMIC DNA]</scope>
    <source>
        <strain evidence="2">KCTC 42473</strain>
    </source>
</reference>
<evidence type="ECO:0000313" key="1">
    <source>
        <dbReference type="EMBL" id="MFC3631858.1"/>
    </source>
</evidence>
<sequence>MKLVASLGHQFGGRPEWQNAHPGTCLVLAFLVQERSALQI</sequence>
<gene>
    <name evidence="1" type="ORF">ACFOM8_20760</name>
</gene>
<name>A0ABV7U9N7_9RHOB</name>
<organism evidence="1 2">
    <name type="scientific">Paracoccus angustae</name>
    <dbReference type="NCBI Taxonomy" id="1671480"/>
    <lineage>
        <taxon>Bacteria</taxon>
        <taxon>Pseudomonadati</taxon>
        <taxon>Pseudomonadota</taxon>
        <taxon>Alphaproteobacteria</taxon>
        <taxon>Rhodobacterales</taxon>
        <taxon>Paracoccaceae</taxon>
        <taxon>Paracoccus</taxon>
    </lineage>
</organism>